<dbReference type="Gene3D" id="2.170.16.10">
    <property type="entry name" value="Hedgehog/Intein (Hint) domain"/>
    <property type="match status" value="1"/>
</dbReference>
<evidence type="ECO:0000313" key="2">
    <source>
        <dbReference type="EMBL" id="MCW6035159.1"/>
    </source>
</evidence>
<dbReference type="InterPro" id="IPR030934">
    <property type="entry name" value="Intein_C"/>
</dbReference>
<protein>
    <submittedName>
        <fullName evidence="2">Trans-splicing intein-formed DNA polymerase III subunit alpha C-terminal partner DnaE-C</fullName>
    </submittedName>
</protein>
<dbReference type="Pfam" id="PF01336">
    <property type="entry name" value="tRNA_anti-codon"/>
    <property type="match status" value="1"/>
</dbReference>
<dbReference type="NCBIfam" id="NF005616">
    <property type="entry name" value="PRK07373.1"/>
    <property type="match status" value="1"/>
</dbReference>
<dbReference type="NCBIfam" id="TIGR01443">
    <property type="entry name" value="intein_Cterm"/>
    <property type="match status" value="1"/>
</dbReference>
<proteinExistence type="predicted"/>
<organism evidence="2 3">
    <name type="scientific">Spirulina subsalsa FACHB-351</name>
    <dbReference type="NCBI Taxonomy" id="234711"/>
    <lineage>
        <taxon>Bacteria</taxon>
        <taxon>Bacillati</taxon>
        <taxon>Cyanobacteriota</taxon>
        <taxon>Cyanophyceae</taxon>
        <taxon>Spirulinales</taxon>
        <taxon>Spirulinaceae</taxon>
        <taxon>Spirulina</taxon>
    </lineage>
</organism>
<dbReference type="PROSITE" id="PS50818">
    <property type="entry name" value="INTEIN_C_TER"/>
    <property type="match status" value="1"/>
</dbReference>
<accession>A0ABT3L0Y0</accession>
<dbReference type="RefSeq" id="WP_265262824.1">
    <property type="nucleotide sequence ID" value="NZ_JAIHOM010000008.1"/>
</dbReference>
<evidence type="ECO:0000313" key="3">
    <source>
        <dbReference type="Proteomes" id="UP001526426"/>
    </source>
</evidence>
<dbReference type="InterPro" id="IPR004805">
    <property type="entry name" value="DnaE2/DnaE/PolC"/>
</dbReference>
<dbReference type="SMART" id="SM00305">
    <property type="entry name" value="HintC"/>
    <property type="match status" value="1"/>
</dbReference>
<keyword evidence="3" id="KW-1185">Reference proteome</keyword>
<dbReference type="InterPro" id="IPR004365">
    <property type="entry name" value="NA-bd_OB_tRNA"/>
</dbReference>
<dbReference type="CDD" id="cd04485">
    <property type="entry name" value="DnaE_OBF"/>
    <property type="match status" value="1"/>
</dbReference>
<reference evidence="2 3" key="1">
    <citation type="submission" date="2021-08" db="EMBL/GenBank/DDBJ databases">
        <title>Draft genome sequence of Spirulina subsalsa with high tolerance to salinity and hype-accumulation of phycocyanin.</title>
        <authorList>
            <person name="Pei H."/>
            <person name="Jiang L."/>
        </authorList>
    </citation>
    <scope>NUCLEOTIDE SEQUENCE [LARGE SCALE GENOMIC DNA]</scope>
    <source>
        <strain evidence="2 3">FACHB-351</strain>
    </source>
</reference>
<dbReference type="InterPro" id="IPR029460">
    <property type="entry name" value="DNAPol_HHH"/>
</dbReference>
<dbReference type="Pfam" id="PF14579">
    <property type="entry name" value="HHH_6"/>
    <property type="match status" value="1"/>
</dbReference>
<dbReference type="EMBL" id="JAIHOM010000008">
    <property type="protein sequence ID" value="MCW6035159.1"/>
    <property type="molecule type" value="Genomic_DNA"/>
</dbReference>
<name>A0ABT3L0Y0_9CYAN</name>
<dbReference type="Gene3D" id="1.10.150.870">
    <property type="match status" value="1"/>
</dbReference>
<sequence length="458" mass="51408">MVKIIKRTSLGVQPVYDIGVSRDHNFLLENGLVASNCFNKSHSTAYAYVTYQTAYLKANYPVEYMTALLTGNSSNTDKVKNYIDTCQKMGIKVEPPDINRSLFDFTPDGQNILFGLSAVKNLGENAIDVILKAREEAGGIFKSMADFCARVDLRVVNRRTLETLIKCGAFDKINANRNQLLQYLDAVIAWAQNRAKERDSGQMNIFEWGVTRQNENKGNRDEIKFDSAPNLPNVVDFSPPEKLNQEKELLGFYVSEHPLDSLKVARQIFAPVNLAELGNYNRKTKLSAIAMVNSVKTITTKTGDPMSFVQLEDLSGIAEGVVFSSVFERVKDYLQTDARLIIWGKPQPKQDKMQLVVEDMEWVDTVQMVRVDLTTEQGINTKELDNLRGILTQHSGEQDKAKIPVIASLGKGSQRRLIRFGREFWVQDQNVAKMALNQAGFRADTEFLLPTGGNKTTS</sequence>
<gene>
    <name evidence="2" type="ORF">K4A83_02575</name>
</gene>
<dbReference type="PANTHER" id="PTHR32294:SF0">
    <property type="entry name" value="DNA POLYMERASE III SUBUNIT ALPHA"/>
    <property type="match status" value="1"/>
</dbReference>
<dbReference type="InterPro" id="IPR003586">
    <property type="entry name" value="Hint_dom_C"/>
</dbReference>
<evidence type="ECO:0000259" key="1">
    <source>
        <dbReference type="SMART" id="SM00305"/>
    </source>
</evidence>
<comment type="caution">
    <text evidence="2">The sequence shown here is derived from an EMBL/GenBank/DDBJ whole genome shotgun (WGS) entry which is preliminary data.</text>
</comment>
<dbReference type="PANTHER" id="PTHR32294">
    <property type="entry name" value="DNA POLYMERASE III SUBUNIT ALPHA"/>
    <property type="match status" value="1"/>
</dbReference>
<feature type="domain" description="Hint" evidence="1">
    <location>
        <begin position="1"/>
        <end position="42"/>
    </location>
</feature>
<dbReference type="Proteomes" id="UP001526426">
    <property type="component" value="Unassembled WGS sequence"/>
</dbReference>